<reference evidence="8" key="1">
    <citation type="submission" date="2016-09" db="EMBL/GenBank/DDBJ databases">
        <title>Comparative genomics of the Campylobacter concisus group.</title>
        <authorList>
            <person name="Miller W.G."/>
            <person name="Yee E."/>
            <person name="Chapman M.H."/>
            <person name="Huynh S."/>
            <person name="Bono J.L."/>
            <person name="On S.L.W."/>
            <person name="StLeger J."/>
            <person name="Foster G."/>
            <person name="Parker C.T."/>
        </authorList>
    </citation>
    <scope>NUCLEOTIDE SEQUENCE [LARGE SCALE GENOMIC DNA]</scope>
    <source>
        <strain evidence="8">RM18021</strain>
    </source>
</reference>
<organism evidence="7 8">
    <name type="scientific">Campylobacter pinnipediorum subsp. caledonicus</name>
    <dbReference type="NCBI Taxonomy" id="1874362"/>
    <lineage>
        <taxon>Bacteria</taxon>
        <taxon>Pseudomonadati</taxon>
        <taxon>Campylobacterota</taxon>
        <taxon>Epsilonproteobacteria</taxon>
        <taxon>Campylobacterales</taxon>
        <taxon>Campylobacteraceae</taxon>
        <taxon>Campylobacter</taxon>
    </lineage>
</organism>
<keyword evidence="4" id="KW-0812">Transmembrane</keyword>
<comment type="similarity">
    <text evidence="2">Belongs to the UPF0324 family.</text>
</comment>
<gene>
    <name evidence="7" type="ORF">CPIN18021_0567</name>
</gene>
<keyword evidence="5" id="KW-1133">Transmembrane helix</keyword>
<sequence>METLNSFLKFKKSWSFIFILGVLCVAISFLPPFSTYFISPLIIAVVFGVILANFFQKISKSISNTSVVKISTKQVLRFGIILFGFRISLSDIEFVGLNGITLAFFIVFSTFFLGLFLGKMLGLDYKSSALISSGSAVCGAAAVMASESVVKGGSDKVGVAICTVVLFGSIGMFAYPFLFQIIDFRPEQIGFFIGGSLHEVAHVVAASSSFGESVQKNAVIIKMLRVLMLIPMLFVLGFLNAKEGKGDIKSFIPYFAIFFLIVIVVNSFLGLSKDILNVIQYFDNFLLSVAMICLGMGINKSIFVNVGYKPFILAILLFLYLMISCYLFTYFIL</sequence>
<evidence type="ECO:0000256" key="2">
    <source>
        <dbReference type="ARBA" id="ARBA00007977"/>
    </source>
</evidence>
<evidence type="ECO:0000256" key="4">
    <source>
        <dbReference type="ARBA" id="ARBA00022692"/>
    </source>
</evidence>
<dbReference type="NCBIfam" id="TIGR00698">
    <property type="entry name" value="YeiH family putative sulfate export transporter"/>
    <property type="match status" value="1"/>
</dbReference>
<evidence type="ECO:0000256" key="6">
    <source>
        <dbReference type="ARBA" id="ARBA00023136"/>
    </source>
</evidence>
<dbReference type="PANTHER" id="PTHR30106:SF2">
    <property type="entry name" value="UPF0324 INNER MEMBRANE PROTEIN YEIH"/>
    <property type="match status" value="1"/>
</dbReference>
<dbReference type="AlphaFoldDB" id="A0A1S6U6Q1"/>
<keyword evidence="8" id="KW-1185">Reference proteome</keyword>
<keyword evidence="3" id="KW-1003">Cell membrane</keyword>
<evidence type="ECO:0000313" key="8">
    <source>
        <dbReference type="Proteomes" id="UP000190868"/>
    </source>
</evidence>
<protein>
    <submittedName>
        <fullName evidence="7">Putative membrane protein, YeiH/YadS family</fullName>
    </submittedName>
</protein>
<proteinExistence type="inferred from homology"/>
<dbReference type="Pfam" id="PF03601">
    <property type="entry name" value="Cons_hypoth698"/>
    <property type="match status" value="1"/>
</dbReference>
<evidence type="ECO:0000313" key="7">
    <source>
        <dbReference type="EMBL" id="AQW87393.1"/>
    </source>
</evidence>
<comment type="subcellular location">
    <subcellularLocation>
        <location evidence="1">Cell membrane</location>
        <topology evidence="1">Multi-pass membrane protein</topology>
    </subcellularLocation>
</comment>
<evidence type="ECO:0000256" key="5">
    <source>
        <dbReference type="ARBA" id="ARBA00022989"/>
    </source>
</evidence>
<dbReference type="InterPro" id="IPR018383">
    <property type="entry name" value="UPF0324_pro"/>
</dbReference>
<dbReference type="InterPro" id="IPR004630">
    <property type="entry name" value="UPF0324_YeiH-like"/>
</dbReference>
<name>A0A1S6U6Q1_9BACT</name>
<dbReference type="Proteomes" id="UP000190868">
    <property type="component" value="Chromosome"/>
</dbReference>
<dbReference type="GO" id="GO:0005886">
    <property type="term" value="C:plasma membrane"/>
    <property type="evidence" value="ECO:0007669"/>
    <property type="project" value="UniProtKB-SubCell"/>
</dbReference>
<keyword evidence="6" id="KW-0472">Membrane</keyword>
<accession>A0A1S6U6Q1</accession>
<dbReference type="RefSeq" id="WP_078423063.1">
    <property type="nucleotide sequence ID" value="NZ_CP017018.1"/>
</dbReference>
<dbReference type="PANTHER" id="PTHR30106">
    <property type="entry name" value="INNER MEMBRANE PROTEIN YEIH-RELATED"/>
    <property type="match status" value="1"/>
</dbReference>
<evidence type="ECO:0000256" key="1">
    <source>
        <dbReference type="ARBA" id="ARBA00004651"/>
    </source>
</evidence>
<dbReference type="KEGG" id="cpin:CPIN18020_0562"/>
<dbReference type="GeneID" id="56566201"/>
<dbReference type="EMBL" id="CP017258">
    <property type="protein sequence ID" value="AQW87393.1"/>
    <property type="molecule type" value="Genomic_DNA"/>
</dbReference>
<evidence type="ECO:0000256" key="3">
    <source>
        <dbReference type="ARBA" id="ARBA00022475"/>
    </source>
</evidence>